<organism evidence="3 4">
    <name type="scientific">Tilletiopsis washingtonensis</name>
    <dbReference type="NCBI Taxonomy" id="58919"/>
    <lineage>
        <taxon>Eukaryota</taxon>
        <taxon>Fungi</taxon>
        <taxon>Dikarya</taxon>
        <taxon>Basidiomycota</taxon>
        <taxon>Ustilaginomycotina</taxon>
        <taxon>Exobasidiomycetes</taxon>
        <taxon>Entylomatales</taxon>
        <taxon>Entylomatales incertae sedis</taxon>
        <taxon>Tilletiopsis</taxon>
    </lineage>
</organism>
<dbReference type="RefSeq" id="XP_025597050.1">
    <property type="nucleotide sequence ID" value="XM_025742927.1"/>
</dbReference>
<feature type="region of interest" description="Disordered" evidence="1">
    <location>
        <begin position="639"/>
        <end position="859"/>
    </location>
</feature>
<keyword evidence="4" id="KW-1185">Reference proteome</keyword>
<dbReference type="Proteomes" id="UP000245946">
    <property type="component" value="Unassembled WGS sequence"/>
</dbReference>
<dbReference type="InterPro" id="IPR041545">
    <property type="entry name" value="DUF5601"/>
</dbReference>
<dbReference type="Gene3D" id="1.20.1050.80">
    <property type="entry name" value="VPS9 domain"/>
    <property type="match status" value="1"/>
</dbReference>
<dbReference type="GeneID" id="37270471"/>
<dbReference type="GO" id="GO:0005829">
    <property type="term" value="C:cytosol"/>
    <property type="evidence" value="ECO:0007669"/>
    <property type="project" value="TreeGrafter"/>
</dbReference>
<feature type="compositionally biased region" description="Low complexity" evidence="1">
    <location>
        <begin position="569"/>
        <end position="579"/>
    </location>
</feature>
<reference evidence="3 4" key="1">
    <citation type="journal article" date="2018" name="Mol. Biol. Evol.">
        <title>Broad Genomic Sampling Reveals a Smut Pathogenic Ancestry of the Fungal Clade Ustilaginomycotina.</title>
        <authorList>
            <person name="Kijpornyongpan T."/>
            <person name="Mondo S.J."/>
            <person name="Barry K."/>
            <person name="Sandor L."/>
            <person name="Lee J."/>
            <person name="Lipzen A."/>
            <person name="Pangilinan J."/>
            <person name="LaButti K."/>
            <person name="Hainaut M."/>
            <person name="Henrissat B."/>
            <person name="Grigoriev I.V."/>
            <person name="Spatafora J.W."/>
            <person name="Aime M.C."/>
        </authorList>
    </citation>
    <scope>NUCLEOTIDE SEQUENCE [LARGE SCALE GENOMIC DNA]</scope>
    <source>
        <strain evidence="3 4">MCA 4186</strain>
    </source>
</reference>
<gene>
    <name evidence="3" type="ORF">FA09DRAFT_331226</name>
</gene>
<dbReference type="InterPro" id="IPR037191">
    <property type="entry name" value="VPS9_dom_sf"/>
</dbReference>
<sequence length="922" mass="96097">MTDTPSVAAEPASQSDAAASSAAVAASPRAAVAEAAGADGAAVKPAAAEPPSTTAAAVDEDAGPPAAPTAFISDAHAEAPPSPAADKAEPLLPPLDALQIDDPPADAPAAPLTTPDDMLQSAEPVEHATAAGEQQPAETHEPQGVGVHGSADAASTDDASAPAPGLASPAQLHEPASDDQLQARSTVRDAQPPAERSSSVAEDEAFMAIPSEAAPAVPVKGESSVRSVPEAAAPSKAPVTPSLAAPATPSLGSAPKSPRTPGSNIRVGKGPPPSTPASEERPFDFNRFLEQMRSKSAAPVGEYVRSFIKGFTRKPYRVSDQTKLIFDFLAFISGIMRQTAPFSTLSEPEFENALEAMEKLIMNRLYTSTFSPAIAKEGRWKVQTDDLERDRVFRQRTKLFEWIGEEHLDVPAGEHSKGFVDFAIQELLKINHYKAPRDKLICILNCCKVIFGLIRHASSQESADTFIPCLIFVVLRSSPDNLISNVEYISRFRNPERLSSESGYYLSSLMGAIAFIETMDYTSLSNITQEEFESNVEAAIARLSAAPPDTPVLGQDSPRGAQPPRSPGAAAGSHDAAYAQEGSDGDQAKALPLTPMAMSIAEDTRAFFSRTGEVARAGLGASFVRPMGALGRLLSDGIDGVRTPNSNPGAAGSGGASPSGADSPGDGHSGHGHLASQGGTGRRLFAGLFGNDSEETPSRPTSGYGGANWTRAFRGPEHDEEPQTPAGDELRHGPFSTLAGGQGAPGAPSRRRAQPGFPGYIEPQRPAPARQSSFESYHDDDDDDGPMTGGSGARTPTSEDGEHGLGVPSAAAGRAPRAQRFASDFAPSFLAPTQPVRNVEPATPTPARPAQLPQDVAEESEEIQRVHLAAGIETVSCARPAWLAALTCDAAAEHLPERRASGCADGARGLVSRCGRGQTRQG</sequence>
<feature type="region of interest" description="Disordered" evidence="1">
    <location>
        <begin position="1"/>
        <end position="281"/>
    </location>
</feature>
<dbReference type="Pfam" id="PF18151">
    <property type="entry name" value="DUF5601"/>
    <property type="match status" value="1"/>
</dbReference>
<accession>A0A316Z5E1</accession>
<feature type="compositionally biased region" description="Low complexity" evidence="1">
    <location>
        <begin position="150"/>
        <end position="170"/>
    </location>
</feature>
<dbReference type="Pfam" id="PF02204">
    <property type="entry name" value="VPS9"/>
    <property type="match status" value="1"/>
</dbReference>
<dbReference type="GO" id="GO:0030139">
    <property type="term" value="C:endocytic vesicle"/>
    <property type="evidence" value="ECO:0007669"/>
    <property type="project" value="TreeGrafter"/>
</dbReference>
<dbReference type="STRING" id="58919.A0A316Z5E1"/>
<dbReference type="SUPFAM" id="SSF109993">
    <property type="entry name" value="VPS9 domain"/>
    <property type="match status" value="1"/>
</dbReference>
<evidence type="ECO:0000256" key="1">
    <source>
        <dbReference type="SAM" id="MobiDB-lite"/>
    </source>
</evidence>
<dbReference type="GO" id="GO:0016192">
    <property type="term" value="P:vesicle-mediated transport"/>
    <property type="evidence" value="ECO:0007669"/>
    <property type="project" value="InterPro"/>
</dbReference>
<dbReference type="OrthoDB" id="300289at2759"/>
<dbReference type="AlphaFoldDB" id="A0A316Z5E1"/>
<feature type="region of interest" description="Disordered" evidence="1">
    <location>
        <begin position="898"/>
        <end position="922"/>
    </location>
</feature>
<dbReference type="EMBL" id="KZ819298">
    <property type="protein sequence ID" value="PWN96771.1"/>
    <property type="molecule type" value="Genomic_DNA"/>
</dbReference>
<dbReference type="SMART" id="SM00167">
    <property type="entry name" value="VPS9"/>
    <property type="match status" value="1"/>
</dbReference>
<dbReference type="InterPro" id="IPR003123">
    <property type="entry name" value="VPS9"/>
</dbReference>
<evidence type="ECO:0000313" key="4">
    <source>
        <dbReference type="Proteomes" id="UP000245946"/>
    </source>
</evidence>
<name>A0A316Z5E1_9BASI</name>
<dbReference type="PANTHER" id="PTHR23101:SF25">
    <property type="entry name" value="GTPASE-ACTIVATING PROTEIN AND VPS9 DOMAIN-CONTAINING PROTEIN 1"/>
    <property type="match status" value="1"/>
</dbReference>
<feature type="domain" description="VPS9" evidence="2">
    <location>
        <begin position="387"/>
        <end position="525"/>
    </location>
</feature>
<proteinExistence type="predicted"/>
<dbReference type="PANTHER" id="PTHR23101">
    <property type="entry name" value="RAB GDP/GTP EXCHANGE FACTOR"/>
    <property type="match status" value="1"/>
</dbReference>
<dbReference type="GO" id="GO:0005085">
    <property type="term" value="F:guanyl-nucleotide exchange factor activity"/>
    <property type="evidence" value="ECO:0007669"/>
    <property type="project" value="InterPro"/>
</dbReference>
<feature type="compositionally biased region" description="Low complexity" evidence="1">
    <location>
        <begin position="8"/>
        <end position="57"/>
    </location>
</feature>
<dbReference type="PROSITE" id="PS51205">
    <property type="entry name" value="VPS9"/>
    <property type="match status" value="1"/>
</dbReference>
<dbReference type="InterPro" id="IPR045046">
    <property type="entry name" value="Vps9-like"/>
</dbReference>
<dbReference type="GO" id="GO:0031267">
    <property type="term" value="F:small GTPase binding"/>
    <property type="evidence" value="ECO:0007669"/>
    <property type="project" value="TreeGrafter"/>
</dbReference>
<protein>
    <recommendedName>
        <fullName evidence="2">VPS9 domain-containing protein</fullName>
    </recommendedName>
</protein>
<dbReference type="Gene3D" id="1.10.246.120">
    <property type="match status" value="1"/>
</dbReference>
<evidence type="ECO:0000313" key="3">
    <source>
        <dbReference type="EMBL" id="PWN96771.1"/>
    </source>
</evidence>
<feature type="compositionally biased region" description="Low complexity" evidence="1">
    <location>
        <begin position="94"/>
        <end position="117"/>
    </location>
</feature>
<feature type="region of interest" description="Disordered" evidence="1">
    <location>
        <begin position="547"/>
        <end position="589"/>
    </location>
</feature>
<evidence type="ECO:0000259" key="2">
    <source>
        <dbReference type="PROSITE" id="PS51205"/>
    </source>
</evidence>